<dbReference type="EC" id="2.7.1.176" evidence="2"/>
<evidence type="ECO:0000256" key="3">
    <source>
        <dbReference type="ARBA" id="ARBA00022741"/>
    </source>
</evidence>
<keyword evidence="4" id="KW-0067">ATP-binding</keyword>
<reference evidence="10" key="1">
    <citation type="journal article" date="2019" name="Int. J. Syst. Evol. Microbiol.">
        <title>The Global Catalogue of Microorganisms (GCM) 10K type strain sequencing project: providing services to taxonomists for standard genome sequencing and annotation.</title>
        <authorList>
            <consortium name="The Broad Institute Genomics Platform"/>
            <consortium name="The Broad Institute Genome Sequencing Center for Infectious Disease"/>
            <person name="Wu L."/>
            <person name="Ma J."/>
        </authorList>
    </citation>
    <scope>NUCLEOTIDE SEQUENCE [LARGE SCALE GENOMIC DNA]</scope>
    <source>
        <strain evidence="10">JCM 16950</strain>
    </source>
</reference>
<evidence type="ECO:0000313" key="9">
    <source>
        <dbReference type="EMBL" id="GAA3756020.1"/>
    </source>
</evidence>
<name>A0ABP7G643_9MICO</name>
<evidence type="ECO:0000256" key="4">
    <source>
        <dbReference type="ARBA" id="ARBA00022840"/>
    </source>
</evidence>
<evidence type="ECO:0000256" key="1">
    <source>
        <dbReference type="ARBA" id="ARBA00009104"/>
    </source>
</evidence>
<dbReference type="Proteomes" id="UP001500540">
    <property type="component" value="Unassembled WGS sequence"/>
</dbReference>
<evidence type="ECO:0000256" key="6">
    <source>
        <dbReference type="ARBA" id="ARBA00048178"/>
    </source>
</evidence>
<organism evidence="9 10">
    <name type="scientific">Microbacterium kribbense</name>
    <dbReference type="NCBI Taxonomy" id="433645"/>
    <lineage>
        <taxon>Bacteria</taxon>
        <taxon>Bacillati</taxon>
        <taxon>Actinomycetota</taxon>
        <taxon>Actinomycetes</taxon>
        <taxon>Micrococcales</taxon>
        <taxon>Microbacteriaceae</taxon>
        <taxon>Microbacterium</taxon>
    </lineage>
</organism>
<dbReference type="EMBL" id="BAABAF010000001">
    <property type="protein sequence ID" value="GAA3756020.1"/>
    <property type="molecule type" value="Genomic_DNA"/>
</dbReference>
<sequence>MTGSDLSEDARREIFERKIVPLYFAPGSADDEPVLVLLAAQLGAGRARAAAALVAESGGTLSALHGDDLRAFHPGAVELMRSGSQEAAAGLDRATASWVSAGIRYAREHRRSLLLDGTFPDPALVAATAERFADAGFRTRVVVVGSRRAESLLTVTSRYLRDVQAGVPARFTSREAHDSGFDATRVLVAALETTPFTDRLTVLDRGGRAVFDGQRSDGENAFTGARDALLAAQSTRMGRRDATQWLSELHHVTEFAASRRDLPVGVTEALVDLHETALREVIPELHVPANGKFATLIEQRTVARLVALRRDVQREHEQPDVAAPILVPRGPDRDGPTR</sequence>
<comment type="caution">
    <text evidence="9">The sequence shown here is derived from an EMBL/GenBank/DDBJ whole genome shotgun (WGS) entry which is preliminary data.</text>
</comment>
<feature type="domain" description="Zeta toxin" evidence="8">
    <location>
        <begin position="30"/>
        <end position="212"/>
    </location>
</feature>
<dbReference type="InterPro" id="IPR010488">
    <property type="entry name" value="Zeta_toxin_domain"/>
</dbReference>
<protein>
    <recommendedName>
        <fullName evidence="5">UDP-N-acetylglucosamine kinase</fullName>
        <ecNumber evidence="2">2.7.1.176</ecNumber>
    </recommendedName>
    <alternativeName>
        <fullName evidence="5">UDP-N-acetylglucosamine kinase</fullName>
    </alternativeName>
</protein>
<keyword evidence="3" id="KW-0547">Nucleotide-binding</keyword>
<evidence type="ECO:0000313" key="10">
    <source>
        <dbReference type="Proteomes" id="UP001500540"/>
    </source>
</evidence>
<accession>A0ABP7G643</accession>
<keyword evidence="10" id="KW-1185">Reference proteome</keyword>
<evidence type="ECO:0000256" key="5">
    <source>
        <dbReference type="ARBA" id="ARBA00032897"/>
    </source>
</evidence>
<feature type="region of interest" description="Disordered" evidence="7">
    <location>
        <begin position="317"/>
        <end position="338"/>
    </location>
</feature>
<evidence type="ECO:0000256" key="2">
    <source>
        <dbReference type="ARBA" id="ARBA00011963"/>
    </source>
</evidence>
<comment type="similarity">
    <text evidence="1">Belongs to the zeta toxin family.</text>
</comment>
<dbReference type="Pfam" id="PF06414">
    <property type="entry name" value="Zeta_toxin"/>
    <property type="match status" value="1"/>
</dbReference>
<comment type="catalytic activity">
    <reaction evidence="6">
        <text>UDP-N-acetyl-alpha-D-glucosamine + ATP = UDP-N-acetyl-alpha-D-glucosamine 3'-phosphate + ADP + H(+)</text>
        <dbReference type="Rhea" id="RHEA:32671"/>
        <dbReference type="ChEBI" id="CHEBI:15378"/>
        <dbReference type="ChEBI" id="CHEBI:30616"/>
        <dbReference type="ChEBI" id="CHEBI:57705"/>
        <dbReference type="ChEBI" id="CHEBI:64353"/>
        <dbReference type="ChEBI" id="CHEBI:456216"/>
        <dbReference type="EC" id="2.7.1.176"/>
    </reaction>
</comment>
<evidence type="ECO:0000259" key="8">
    <source>
        <dbReference type="Pfam" id="PF06414"/>
    </source>
</evidence>
<evidence type="ECO:0000256" key="7">
    <source>
        <dbReference type="SAM" id="MobiDB-lite"/>
    </source>
</evidence>
<dbReference type="Gene3D" id="3.40.50.300">
    <property type="entry name" value="P-loop containing nucleotide triphosphate hydrolases"/>
    <property type="match status" value="1"/>
</dbReference>
<proteinExistence type="inferred from homology"/>
<dbReference type="InterPro" id="IPR027417">
    <property type="entry name" value="P-loop_NTPase"/>
</dbReference>
<gene>
    <name evidence="9" type="ORF">GCM10022240_06130</name>
</gene>